<dbReference type="InterPro" id="IPR002912">
    <property type="entry name" value="ACT_dom"/>
</dbReference>
<dbReference type="SMART" id="SM00471">
    <property type="entry name" value="HDc"/>
    <property type="match status" value="1"/>
</dbReference>
<organism evidence="3 4">
    <name type="scientific">Candidatus Pullibacteroides excrementavium</name>
    <dbReference type="NCBI Taxonomy" id="2840905"/>
    <lineage>
        <taxon>Bacteria</taxon>
        <taxon>Pseudomonadati</taxon>
        <taxon>Bacteroidota</taxon>
        <taxon>Bacteroidia</taxon>
        <taxon>Bacteroidales</taxon>
        <taxon>Candidatus Pullibacteroides</taxon>
    </lineage>
</organism>
<dbReference type="CDD" id="cd01668">
    <property type="entry name" value="TGS_RSH"/>
    <property type="match status" value="1"/>
</dbReference>
<dbReference type="FunFam" id="1.10.3210.10:FF:000001">
    <property type="entry name" value="GTP pyrophosphokinase RelA"/>
    <property type="match status" value="1"/>
</dbReference>
<dbReference type="InterPro" id="IPR045865">
    <property type="entry name" value="ACT-like_dom_sf"/>
</dbReference>
<evidence type="ECO:0000259" key="2">
    <source>
        <dbReference type="PROSITE" id="PS51880"/>
    </source>
</evidence>
<dbReference type="SUPFAM" id="SSF109604">
    <property type="entry name" value="HD-domain/PDEase-like"/>
    <property type="match status" value="1"/>
</dbReference>
<dbReference type="Pfam" id="PF13291">
    <property type="entry name" value="ACT_4"/>
    <property type="match status" value="1"/>
</dbReference>
<dbReference type="InterPro" id="IPR043519">
    <property type="entry name" value="NT_sf"/>
</dbReference>
<dbReference type="InterPro" id="IPR007685">
    <property type="entry name" value="RelA_SpoT"/>
</dbReference>
<comment type="function">
    <text evidence="1">In eubacteria ppGpp (guanosine 3'-diphosphate 5'-diphosphate) is a mediator of the stringent response that coordinates a variety of cellular activities in response to changes in nutritional abundance.</text>
</comment>
<comment type="similarity">
    <text evidence="1">Belongs to the relA/spoT family.</text>
</comment>
<dbReference type="InterPro" id="IPR004811">
    <property type="entry name" value="RelA/Spo_fam"/>
</dbReference>
<dbReference type="SUPFAM" id="SSF81301">
    <property type="entry name" value="Nucleotidyltransferase"/>
    <property type="match status" value="1"/>
</dbReference>
<dbReference type="InterPro" id="IPR012675">
    <property type="entry name" value="Beta-grasp_dom_sf"/>
</dbReference>
<dbReference type="CDD" id="cd05399">
    <property type="entry name" value="NT_Rel-Spo_like"/>
    <property type="match status" value="1"/>
</dbReference>
<dbReference type="EMBL" id="JADIMZ010000046">
    <property type="protein sequence ID" value="MBO8432315.1"/>
    <property type="molecule type" value="Genomic_DNA"/>
</dbReference>
<dbReference type="PANTHER" id="PTHR21262:SF31">
    <property type="entry name" value="GTP PYROPHOSPHOKINASE"/>
    <property type="match status" value="1"/>
</dbReference>
<dbReference type="PANTHER" id="PTHR21262">
    <property type="entry name" value="GUANOSINE-3',5'-BIS DIPHOSPHATE 3'-PYROPHOSPHOHYDROLASE"/>
    <property type="match status" value="1"/>
</dbReference>
<dbReference type="GO" id="GO:0005886">
    <property type="term" value="C:plasma membrane"/>
    <property type="evidence" value="ECO:0007669"/>
    <property type="project" value="TreeGrafter"/>
</dbReference>
<dbReference type="GO" id="GO:0015969">
    <property type="term" value="P:guanosine tetraphosphate metabolic process"/>
    <property type="evidence" value="ECO:0007669"/>
    <property type="project" value="InterPro"/>
</dbReference>
<proteinExistence type="inferred from homology"/>
<evidence type="ECO:0000313" key="4">
    <source>
        <dbReference type="Proteomes" id="UP000823612"/>
    </source>
</evidence>
<dbReference type="FunFam" id="3.10.20.30:FF:000002">
    <property type="entry name" value="GTP pyrophosphokinase (RelA/SpoT)"/>
    <property type="match status" value="1"/>
</dbReference>
<accession>A0A9D9DSV6</accession>
<dbReference type="InterPro" id="IPR012676">
    <property type="entry name" value="TGS-like"/>
</dbReference>
<protein>
    <submittedName>
        <fullName evidence="3">Bifunctional (P)ppGpp synthetase/guanosine-3',5'-bis(Diphosphate) 3'-pyrophosphohydrolase</fullName>
    </submittedName>
</protein>
<evidence type="ECO:0000256" key="1">
    <source>
        <dbReference type="RuleBase" id="RU003847"/>
    </source>
</evidence>
<dbReference type="Gene3D" id="3.30.460.10">
    <property type="entry name" value="Beta Polymerase, domain 2"/>
    <property type="match status" value="1"/>
</dbReference>
<dbReference type="Pfam" id="PF19296">
    <property type="entry name" value="RelA_AH_RIS"/>
    <property type="match status" value="1"/>
</dbReference>
<dbReference type="PROSITE" id="PS51880">
    <property type="entry name" value="TGS"/>
    <property type="match status" value="1"/>
</dbReference>
<dbReference type="AlphaFoldDB" id="A0A9D9DSV6"/>
<dbReference type="InterPro" id="IPR004095">
    <property type="entry name" value="TGS"/>
</dbReference>
<sequence length="760" mass="87240">MYKIDEAQEKKEILRRYRLIFKSFKREISQEEHDAIHKAFVLAVTAHGHTRRKSGEPYIYHPLEVAHIVVEDIGLGPTAVVCALLHDVVEDTEYTLTDIENGFGPTVARIVDGLTKIDAIFDQNQSFSIQAENFKKLLFSLSDDVRVILIKLADRLHNMRTLDSMARDKQLKIASETINVYAPLAHRLGLFSIKSELEDLAMKYTEPDIYSFIAEKIKQSEPEREDLINNFIDPIRKKLDAECLKFSISGRVKSICSIWGKMKKKGIPFEEVYDLFAIRIVLDSPVENEKADCYRVYAIVNSLYRANPDRLRDWIAIPKSNGYEALHTTVMSSTGRWIEVQIRSKRMDEIAERGYAAHWRYKNEGINPDGETGLDLWLNKIKEMLEHSASDNSLSFLNDFRQNFFNGEIYVYTPTGEVKSLPAGSTVLDFAFHIHSEIGFTVIGAKVNHKLVPINQKLKNGDQVEIITSKTQKPNETWLDYVVSSRAKSKIRQWLREEHARYYNQGRDALQQILAALSVPFTEENIRTIQNAFSRKNKSELFYDVAMHKIEEKDIKPIFKPQEEKHENWFWQMFRRGGSSNQAKNAPQTQSNALNLQDAIQAQVENKPESLLLGNDIQKLNYIIPECCNPIPGDDVIGIIIPNKGIEVHRTNCPKAIELMSQYGNRIVKAKWKKNERIGFLTGISINGFDRPGMAKDILEKVNDDSQINIRSINMKSAEGVFEGQIMLYINNTTHLQDMMDRVNQVDGVEKVKRIDQKEE</sequence>
<evidence type="ECO:0000313" key="3">
    <source>
        <dbReference type="EMBL" id="MBO8432315.1"/>
    </source>
</evidence>
<comment type="caution">
    <text evidence="3">The sequence shown here is derived from an EMBL/GenBank/DDBJ whole genome shotgun (WGS) entry which is preliminary data.</text>
</comment>
<dbReference type="Pfam" id="PF13328">
    <property type="entry name" value="HD_4"/>
    <property type="match status" value="1"/>
</dbReference>
<dbReference type="InterPro" id="IPR045600">
    <property type="entry name" value="RelA/SpoT_AH_RIS"/>
</dbReference>
<gene>
    <name evidence="3" type="ORF">IAB08_03345</name>
</gene>
<dbReference type="CDD" id="cd04876">
    <property type="entry name" value="ACT_RelA-SpoT"/>
    <property type="match status" value="1"/>
</dbReference>
<dbReference type="Gene3D" id="3.10.20.30">
    <property type="match status" value="1"/>
</dbReference>
<dbReference type="Pfam" id="PF02824">
    <property type="entry name" value="TGS"/>
    <property type="match status" value="1"/>
</dbReference>
<dbReference type="SMART" id="SM00954">
    <property type="entry name" value="RelA_SpoT"/>
    <property type="match status" value="1"/>
</dbReference>
<dbReference type="Gene3D" id="1.10.3210.10">
    <property type="entry name" value="Hypothetical protein af1432"/>
    <property type="match status" value="1"/>
</dbReference>
<dbReference type="InterPro" id="IPR033655">
    <property type="entry name" value="TGS_RelA/SpoT"/>
</dbReference>
<feature type="domain" description="TGS" evidence="2">
    <location>
        <begin position="407"/>
        <end position="468"/>
    </location>
</feature>
<reference evidence="3" key="2">
    <citation type="journal article" date="2021" name="PeerJ">
        <title>Extensive microbial diversity within the chicken gut microbiome revealed by metagenomics and culture.</title>
        <authorList>
            <person name="Gilroy R."/>
            <person name="Ravi A."/>
            <person name="Getino M."/>
            <person name="Pursley I."/>
            <person name="Horton D.L."/>
            <person name="Alikhan N.F."/>
            <person name="Baker D."/>
            <person name="Gharbi K."/>
            <person name="Hall N."/>
            <person name="Watson M."/>
            <person name="Adriaenssens E.M."/>
            <person name="Foster-Nyarko E."/>
            <person name="Jarju S."/>
            <person name="Secka A."/>
            <person name="Antonio M."/>
            <person name="Oren A."/>
            <person name="Chaudhuri R.R."/>
            <person name="La Ragione R."/>
            <person name="Hildebrand F."/>
            <person name="Pallen M.J."/>
        </authorList>
    </citation>
    <scope>NUCLEOTIDE SEQUENCE</scope>
    <source>
        <strain evidence="3">2889</strain>
    </source>
</reference>
<name>A0A9D9DSV6_9BACT</name>
<dbReference type="NCBIfam" id="TIGR00691">
    <property type="entry name" value="spoT_relA"/>
    <property type="match status" value="1"/>
</dbReference>
<dbReference type="Pfam" id="PF04607">
    <property type="entry name" value="RelA_SpoT"/>
    <property type="match status" value="1"/>
</dbReference>
<reference evidence="3" key="1">
    <citation type="submission" date="2020-10" db="EMBL/GenBank/DDBJ databases">
        <authorList>
            <person name="Gilroy R."/>
        </authorList>
    </citation>
    <scope>NUCLEOTIDE SEQUENCE</scope>
    <source>
        <strain evidence="3">2889</strain>
    </source>
</reference>
<dbReference type="InterPro" id="IPR003607">
    <property type="entry name" value="HD/PDEase_dom"/>
</dbReference>
<dbReference type="SUPFAM" id="SSF55021">
    <property type="entry name" value="ACT-like"/>
    <property type="match status" value="1"/>
</dbReference>
<dbReference type="SUPFAM" id="SSF81271">
    <property type="entry name" value="TGS-like"/>
    <property type="match status" value="1"/>
</dbReference>
<dbReference type="Gene3D" id="3.30.70.260">
    <property type="match status" value="1"/>
</dbReference>
<dbReference type="Proteomes" id="UP000823612">
    <property type="component" value="Unassembled WGS sequence"/>
</dbReference>
<dbReference type="CDD" id="cd00077">
    <property type="entry name" value="HDc"/>
    <property type="match status" value="1"/>
</dbReference>